<sequence>MGVPQQLEYINHKTTNNMKTLRFILLAILLGVNLVSCEPPTIQDEIGVEEVETKVSLTEDDEEEVTQTSN</sequence>
<name>A0ABP3UI17_9FLAO</name>
<protein>
    <submittedName>
        <fullName evidence="1">Uncharacterized protein</fullName>
    </submittedName>
</protein>
<dbReference type="EMBL" id="BAAAGE010000005">
    <property type="protein sequence ID" value="GAA0730721.1"/>
    <property type="molecule type" value="Genomic_DNA"/>
</dbReference>
<proteinExistence type="predicted"/>
<evidence type="ECO:0000313" key="1">
    <source>
        <dbReference type="EMBL" id="GAA0730721.1"/>
    </source>
</evidence>
<accession>A0ABP3UI17</accession>
<gene>
    <name evidence="1" type="ORF">GCM10009430_42170</name>
</gene>
<evidence type="ECO:0000313" key="2">
    <source>
        <dbReference type="Proteomes" id="UP001501758"/>
    </source>
</evidence>
<dbReference type="Proteomes" id="UP001501758">
    <property type="component" value="Unassembled WGS sequence"/>
</dbReference>
<comment type="caution">
    <text evidence="1">The sequence shown here is derived from an EMBL/GenBank/DDBJ whole genome shotgun (WGS) entry which is preliminary data.</text>
</comment>
<organism evidence="1 2">
    <name type="scientific">Aquimarina litoralis</name>
    <dbReference type="NCBI Taxonomy" id="584605"/>
    <lineage>
        <taxon>Bacteria</taxon>
        <taxon>Pseudomonadati</taxon>
        <taxon>Bacteroidota</taxon>
        <taxon>Flavobacteriia</taxon>
        <taxon>Flavobacteriales</taxon>
        <taxon>Flavobacteriaceae</taxon>
        <taxon>Aquimarina</taxon>
    </lineage>
</organism>
<reference evidence="2" key="1">
    <citation type="journal article" date="2019" name="Int. J. Syst. Evol. Microbiol.">
        <title>The Global Catalogue of Microorganisms (GCM) 10K type strain sequencing project: providing services to taxonomists for standard genome sequencing and annotation.</title>
        <authorList>
            <consortium name="The Broad Institute Genomics Platform"/>
            <consortium name="The Broad Institute Genome Sequencing Center for Infectious Disease"/>
            <person name="Wu L."/>
            <person name="Ma J."/>
        </authorList>
    </citation>
    <scope>NUCLEOTIDE SEQUENCE [LARGE SCALE GENOMIC DNA]</scope>
    <source>
        <strain evidence="2">JCM 15974</strain>
    </source>
</reference>
<keyword evidence="2" id="KW-1185">Reference proteome</keyword>